<accession>M2UG02</accession>
<dbReference type="Proteomes" id="UP000016936">
    <property type="component" value="Unassembled WGS sequence"/>
</dbReference>
<name>M2UG02_COCH5</name>
<reference evidence="1 2" key="1">
    <citation type="journal article" date="2012" name="PLoS Pathog.">
        <title>Diverse lifestyles and strategies of plant pathogenesis encoded in the genomes of eighteen Dothideomycetes fungi.</title>
        <authorList>
            <person name="Ohm R.A."/>
            <person name="Feau N."/>
            <person name="Henrissat B."/>
            <person name="Schoch C.L."/>
            <person name="Horwitz B.A."/>
            <person name="Barry K.W."/>
            <person name="Condon B.J."/>
            <person name="Copeland A.C."/>
            <person name="Dhillon B."/>
            <person name="Glaser F."/>
            <person name="Hesse C.N."/>
            <person name="Kosti I."/>
            <person name="LaButti K."/>
            <person name="Lindquist E.A."/>
            <person name="Lucas S."/>
            <person name="Salamov A.A."/>
            <person name="Bradshaw R.E."/>
            <person name="Ciuffetti L."/>
            <person name="Hamelin R.C."/>
            <person name="Kema G.H.J."/>
            <person name="Lawrence C."/>
            <person name="Scott J.A."/>
            <person name="Spatafora J.W."/>
            <person name="Turgeon B.G."/>
            <person name="de Wit P.J.G.M."/>
            <person name="Zhong S."/>
            <person name="Goodwin S.B."/>
            <person name="Grigoriev I.V."/>
        </authorList>
    </citation>
    <scope>NUCLEOTIDE SEQUENCE [LARGE SCALE GENOMIC DNA]</scope>
    <source>
        <strain evidence="2">C5 / ATCC 48332 / race O</strain>
    </source>
</reference>
<dbReference type="HOGENOM" id="CLU_2885615_0_0_1"/>
<protein>
    <submittedName>
        <fullName evidence="1">Uncharacterized protein</fullName>
    </submittedName>
</protein>
<evidence type="ECO:0000313" key="2">
    <source>
        <dbReference type="Proteomes" id="UP000016936"/>
    </source>
</evidence>
<proteinExistence type="predicted"/>
<organism evidence="1 2">
    <name type="scientific">Cochliobolus heterostrophus (strain C5 / ATCC 48332 / race O)</name>
    <name type="common">Southern corn leaf blight fungus</name>
    <name type="synonym">Bipolaris maydis</name>
    <dbReference type="NCBI Taxonomy" id="701091"/>
    <lineage>
        <taxon>Eukaryota</taxon>
        <taxon>Fungi</taxon>
        <taxon>Dikarya</taxon>
        <taxon>Ascomycota</taxon>
        <taxon>Pezizomycotina</taxon>
        <taxon>Dothideomycetes</taxon>
        <taxon>Pleosporomycetidae</taxon>
        <taxon>Pleosporales</taxon>
        <taxon>Pleosporineae</taxon>
        <taxon>Pleosporaceae</taxon>
        <taxon>Bipolaris</taxon>
    </lineage>
</organism>
<evidence type="ECO:0000313" key="1">
    <source>
        <dbReference type="EMBL" id="EMD92656.1"/>
    </source>
</evidence>
<dbReference type="AlphaFoldDB" id="M2UG02"/>
<keyword evidence="2" id="KW-1185">Reference proteome</keyword>
<dbReference type="EMBL" id="KB445575">
    <property type="protein sequence ID" value="EMD92656.1"/>
    <property type="molecule type" value="Genomic_DNA"/>
</dbReference>
<reference evidence="2" key="2">
    <citation type="journal article" date="2013" name="PLoS Genet.">
        <title>Comparative genome structure, secondary metabolite, and effector coding capacity across Cochliobolus pathogens.</title>
        <authorList>
            <person name="Condon B.J."/>
            <person name="Leng Y."/>
            <person name="Wu D."/>
            <person name="Bushley K.E."/>
            <person name="Ohm R.A."/>
            <person name="Otillar R."/>
            <person name="Martin J."/>
            <person name="Schackwitz W."/>
            <person name="Grimwood J."/>
            <person name="MohdZainudin N."/>
            <person name="Xue C."/>
            <person name="Wang R."/>
            <person name="Manning V.A."/>
            <person name="Dhillon B."/>
            <person name="Tu Z.J."/>
            <person name="Steffenson B.J."/>
            <person name="Salamov A."/>
            <person name="Sun H."/>
            <person name="Lowry S."/>
            <person name="LaButti K."/>
            <person name="Han J."/>
            <person name="Copeland A."/>
            <person name="Lindquist E."/>
            <person name="Barry K."/>
            <person name="Schmutz J."/>
            <person name="Baker S.E."/>
            <person name="Ciuffetti L.M."/>
            <person name="Grigoriev I.V."/>
            <person name="Zhong S."/>
            <person name="Turgeon B.G."/>
        </authorList>
    </citation>
    <scope>NUCLEOTIDE SEQUENCE [LARGE SCALE GENOMIC DNA]</scope>
    <source>
        <strain evidence="2">C5 / ATCC 48332 / race O</strain>
    </source>
</reference>
<gene>
    <name evidence="1" type="ORF">COCHEDRAFT_1021328</name>
</gene>
<sequence>MTTTKSLYNTASQCQHFVHLYTWTLHRVCDDRSASHTWLPAPLDQRQCPSIIPNNQHIRNQQT</sequence>